<feature type="transmembrane region" description="Helical" evidence="1">
    <location>
        <begin position="16"/>
        <end position="39"/>
    </location>
</feature>
<gene>
    <name evidence="2" type="ORF">PWJ81_07505</name>
</gene>
<dbReference type="RefSeq" id="WP_274734999.1">
    <property type="nucleotide sequence ID" value="NZ_CAUPIE010000017.1"/>
</dbReference>
<keyword evidence="3" id="KW-1185">Reference proteome</keyword>
<evidence type="ECO:0000313" key="3">
    <source>
        <dbReference type="Proteomes" id="UP001219297"/>
    </source>
</evidence>
<accession>A0ABT5VAB7</accession>
<evidence type="ECO:0000313" key="2">
    <source>
        <dbReference type="EMBL" id="MDE1656912.1"/>
    </source>
</evidence>
<feature type="transmembrane region" description="Helical" evidence="1">
    <location>
        <begin position="59"/>
        <end position="77"/>
    </location>
</feature>
<dbReference type="Proteomes" id="UP001219297">
    <property type="component" value="Unassembled WGS sequence"/>
</dbReference>
<evidence type="ECO:0000256" key="1">
    <source>
        <dbReference type="SAM" id="Phobius"/>
    </source>
</evidence>
<keyword evidence="1" id="KW-0812">Transmembrane</keyword>
<comment type="caution">
    <text evidence="2">The sequence shown here is derived from an EMBL/GenBank/DDBJ whole genome shotgun (WGS) entry which is preliminary data.</text>
</comment>
<dbReference type="EMBL" id="JARBHI010000018">
    <property type="protein sequence ID" value="MDE1656912.1"/>
    <property type="molecule type" value="Genomic_DNA"/>
</dbReference>
<protein>
    <submittedName>
        <fullName evidence="2">Uncharacterized protein</fullName>
    </submittedName>
</protein>
<keyword evidence="1" id="KW-0472">Membrane</keyword>
<keyword evidence="1" id="KW-1133">Transmembrane helix</keyword>
<name>A0ABT5VAB7_9ACTO</name>
<proteinExistence type="predicted"/>
<sequence length="105" mass="11690">MNNNNNHYHRPIPRRVWFSISLGILSTLYAGLLLASFATGEDIPTYPFSMMAALLSGQITAKTLTLGIFFAIIFADLTGRATWHLLRYLTRAGQQRGDNTTGDRS</sequence>
<reference evidence="2 3" key="1">
    <citation type="submission" date="2023-02" db="EMBL/GenBank/DDBJ databases">
        <title>Defining the Infant Male Urobiome and Moving Towards Mechanisms in Urobiome Research.</title>
        <authorList>
            <person name="Reasoner S."/>
            <person name="Flores V."/>
            <person name="Van Horn G."/>
            <person name="Morales G."/>
            <person name="Peard L."/>
            <person name="Abelson B."/>
            <person name="Manuel C."/>
            <person name="Lee J."/>
            <person name="Baker B."/>
            <person name="Williams T."/>
            <person name="Schmitz J."/>
            <person name="Clayton D."/>
            <person name="Hadjifrangiskou M."/>
        </authorList>
    </citation>
    <scope>NUCLEOTIDE SEQUENCE [LARGE SCALE GENOMIC DNA]</scope>
    <source>
        <strain evidence="2 3">AS1053</strain>
    </source>
</reference>
<organism evidence="2 3">
    <name type="scientific">Actinotignum sanguinis</name>
    <dbReference type="NCBI Taxonomy" id="1445614"/>
    <lineage>
        <taxon>Bacteria</taxon>
        <taxon>Bacillati</taxon>
        <taxon>Actinomycetota</taxon>
        <taxon>Actinomycetes</taxon>
        <taxon>Actinomycetales</taxon>
        <taxon>Actinomycetaceae</taxon>
        <taxon>Actinotignum</taxon>
    </lineage>
</organism>